<evidence type="ECO:0000313" key="2">
    <source>
        <dbReference type="EMBL" id="MFD3262593.1"/>
    </source>
</evidence>
<evidence type="ECO:0000313" key="3">
    <source>
        <dbReference type="Proteomes" id="UP001598130"/>
    </source>
</evidence>
<sequence length="469" mass="50749">MFTSRRQLIRATAATLAFSGFSRFASAQDGAADTATYRSEVAGYGPLKRDPAGVFDLPEGFSYTVVSRAGDPMSDGLVTPSKMDGMGCFALDNDRVALVRNHEIKPSDLEITAFGPGRALASKVKPDRVYDRTDDGLPMGGGATTLVYDLRKRALERSHLSLAGTSTNCAGGITPWGSWLSCEETTQNAGKDHGWVFEVPSRSRGLVEPAPIKAMGRFRHEATAIDPRTGVVYLTEDMGDGFGLFYRYLPNDRTKLLAGGKLQALCLPEGVDADPRNWEAAYWKQGDSRPVRWVDLDGVDNPHEDLRYRGHTKGAAWFARGEGIYYGQGEIYFTCTSGGPARGGQIMRYVPSPLEGQAGEAAQPGQLQLFIEPTDTSVMQMADNIAVSPWGHLFVCEDRIKGVNFLRAVTPQGKIYTLGRNAAAIGEGAATNAELAGVCFSPDGTTMFVNIYWPGLTLAITGPWSSFRS</sequence>
<dbReference type="Pfam" id="PF05787">
    <property type="entry name" value="PhoX"/>
    <property type="match status" value="1"/>
</dbReference>
<dbReference type="SUPFAM" id="SSF63829">
    <property type="entry name" value="Calcium-dependent phosphotriesterase"/>
    <property type="match status" value="1"/>
</dbReference>
<feature type="chain" id="PRO_5045340636" evidence="1">
    <location>
        <begin position="28"/>
        <end position="469"/>
    </location>
</feature>
<accession>A0ABW6CK26</accession>
<dbReference type="PANTHER" id="PTHR35399:SF4">
    <property type="entry name" value="MEMBRANE PROTEIN"/>
    <property type="match status" value="1"/>
</dbReference>
<dbReference type="PROSITE" id="PS51318">
    <property type="entry name" value="TAT"/>
    <property type="match status" value="1"/>
</dbReference>
<protein>
    <submittedName>
        <fullName evidence="2">PhoX family protein</fullName>
    </submittedName>
</protein>
<gene>
    <name evidence="2" type="ORF">OCL97_01295</name>
</gene>
<dbReference type="InterPro" id="IPR008557">
    <property type="entry name" value="PhoX"/>
</dbReference>
<proteinExistence type="predicted"/>
<organism evidence="2 3">
    <name type="scientific">Phenylobacterium ferrooxidans</name>
    <dbReference type="NCBI Taxonomy" id="2982689"/>
    <lineage>
        <taxon>Bacteria</taxon>
        <taxon>Pseudomonadati</taxon>
        <taxon>Pseudomonadota</taxon>
        <taxon>Alphaproteobacteria</taxon>
        <taxon>Caulobacterales</taxon>
        <taxon>Caulobacteraceae</taxon>
        <taxon>Phenylobacterium</taxon>
    </lineage>
</organism>
<keyword evidence="1" id="KW-0732">Signal</keyword>
<dbReference type="Proteomes" id="UP001598130">
    <property type="component" value="Unassembled WGS sequence"/>
</dbReference>
<name>A0ABW6CK26_9CAUL</name>
<dbReference type="EMBL" id="JAOTJD010000001">
    <property type="protein sequence ID" value="MFD3262593.1"/>
    <property type="molecule type" value="Genomic_DNA"/>
</dbReference>
<feature type="signal peptide" evidence="1">
    <location>
        <begin position="1"/>
        <end position="27"/>
    </location>
</feature>
<dbReference type="PANTHER" id="PTHR35399">
    <property type="entry name" value="SLR8030 PROTEIN"/>
    <property type="match status" value="1"/>
</dbReference>
<reference evidence="2 3" key="1">
    <citation type="submission" date="2022-09" db="EMBL/GenBank/DDBJ databases">
        <title>New species of Phenylobacterium.</title>
        <authorList>
            <person name="Mieszkin S."/>
        </authorList>
    </citation>
    <scope>NUCLEOTIDE SEQUENCE [LARGE SCALE GENOMIC DNA]</scope>
    <source>
        <strain evidence="2 3">HK31-G</strain>
    </source>
</reference>
<comment type="caution">
    <text evidence="2">The sequence shown here is derived from an EMBL/GenBank/DDBJ whole genome shotgun (WGS) entry which is preliminary data.</text>
</comment>
<evidence type="ECO:0000256" key="1">
    <source>
        <dbReference type="SAM" id="SignalP"/>
    </source>
</evidence>
<dbReference type="RefSeq" id="WP_377366890.1">
    <property type="nucleotide sequence ID" value="NZ_JAOTJD010000001.1"/>
</dbReference>
<dbReference type="InterPro" id="IPR006311">
    <property type="entry name" value="TAT_signal"/>
</dbReference>
<keyword evidence="3" id="KW-1185">Reference proteome</keyword>